<reference evidence="9" key="1">
    <citation type="journal article" date="2019" name="Int. J. Syst. Evol. Microbiol.">
        <title>The Global Catalogue of Microorganisms (GCM) 10K type strain sequencing project: providing services to taxonomists for standard genome sequencing and annotation.</title>
        <authorList>
            <consortium name="The Broad Institute Genomics Platform"/>
            <consortium name="The Broad Institute Genome Sequencing Center for Infectious Disease"/>
            <person name="Wu L."/>
            <person name="Ma J."/>
        </authorList>
    </citation>
    <scope>NUCLEOTIDE SEQUENCE [LARGE SCALE GENOMIC DNA]</scope>
    <source>
        <strain evidence="9">CGMCC 1.16305</strain>
    </source>
</reference>
<dbReference type="InterPro" id="IPR014284">
    <property type="entry name" value="RNA_pol_sigma-70_dom"/>
</dbReference>
<dbReference type="InterPro" id="IPR013324">
    <property type="entry name" value="RNA_pol_sigma_r3/r4-like"/>
</dbReference>
<dbReference type="Gene3D" id="1.10.10.10">
    <property type="entry name" value="Winged helix-like DNA-binding domain superfamily/Winged helix DNA-binding domain"/>
    <property type="match status" value="1"/>
</dbReference>
<dbReference type="Pfam" id="PF04545">
    <property type="entry name" value="Sigma70_r4"/>
    <property type="match status" value="1"/>
</dbReference>
<gene>
    <name evidence="8" type="ORF">ACFQRG_02195</name>
</gene>
<sequence length="193" mass="22270">MRIGDPEELLRQIQSGDTAAFDKFYEQYVSFVYQTALVLTKNKSEAEDLCHDVFVEVFYRAKSYDGRRGSVKAWLAVKTKSRFIDRKRRTKRIIFGAPQPELSTPATALEDTIITKLDREMLKNAISQLPQAQKYALDRKYFGYLTQKEIAAEMDKPLGTIKSLIRYGLKNLKKQLTVVKEKETQKDDHNHGS</sequence>
<comment type="similarity">
    <text evidence="1">Belongs to the sigma-70 factor family. ECF subfamily.</text>
</comment>
<keyword evidence="3" id="KW-0731">Sigma factor</keyword>
<dbReference type="PANTHER" id="PTHR43133">
    <property type="entry name" value="RNA POLYMERASE ECF-TYPE SIGMA FACTO"/>
    <property type="match status" value="1"/>
</dbReference>
<dbReference type="RefSeq" id="WP_380963155.1">
    <property type="nucleotide sequence ID" value="NZ_JBHTCO010000002.1"/>
</dbReference>
<name>A0ABW2PQV6_9BACL</name>
<keyword evidence="9" id="KW-1185">Reference proteome</keyword>
<evidence type="ECO:0000256" key="5">
    <source>
        <dbReference type="ARBA" id="ARBA00023163"/>
    </source>
</evidence>
<dbReference type="SUPFAM" id="SSF88659">
    <property type="entry name" value="Sigma3 and sigma4 domains of RNA polymerase sigma factors"/>
    <property type="match status" value="1"/>
</dbReference>
<evidence type="ECO:0000259" key="6">
    <source>
        <dbReference type="Pfam" id="PF04542"/>
    </source>
</evidence>
<evidence type="ECO:0000256" key="1">
    <source>
        <dbReference type="ARBA" id="ARBA00010641"/>
    </source>
</evidence>
<evidence type="ECO:0000313" key="9">
    <source>
        <dbReference type="Proteomes" id="UP001596505"/>
    </source>
</evidence>
<dbReference type="Proteomes" id="UP001596505">
    <property type="component" value="Unassembled WGS sequence"/>
</dbReference>
<evidence type="ECO:0000313" key="8">
    <source>
        <dbReference type="EMBL" id="MFC7391804.1"/>
    </source>
</evidence>
<dbReference type="InterPro" id="IPR007630">
    <property type="entry name" value="RNA_pol_sigma70_r4"/>
</dbReference>
<organism evidence="8 9">
    <name type="scientific">Scopulibacillus cellulosilyticus</name>
    <dbReference type="NCBI Taxonomy" id="2665665"/>
    <lineage>
        <taxon>Bacteria</taxon>
        <taxon>Bacillati</taxon>
        <taxon>Bacillota</taxon>
        <taxon>Bacilli</taxon>
        <taxon>Bacillales</taxon>
        <taxon>Sporolactobacillaceae</taxon>
        <taxon>Scopulibacillus</taxon>
    </lineage>
</organism>
<dbReference type="InterPro" id="IPR013325">
    <property type="entry name" value="RNA_pol_sigma_r2"/>
</dbReference>
<dbReference type="InterPro" id="IPR036388">
    <property type="entry name" value="WH-like_DNA-bd_sf"/>
</dbReference>
<dbReference type="SUPFAM" id="SSF88946">
    <property type="entry name" value="Sigma2 domain of RNA polymerase sigma factors"/>
    <property type="match status" value="1"/>
</dbReference>
<comment type="caution">
    <text evidence="8">The sequence shown here is derived from an EMBL/GenBank/DDBJ whole genome shotgun (WGS) entry which is preliminary data.</text>
</comment>
<keyword evidence="2" id="KW-0805">Transcription regulation</keyword>
<evidence type="ECO:0000256" key="3">
    <source>
        <dbReference type="ARBA" id="ARBA00023082"/>
    </source>
</evidence>
<accession>A0ABW2PQV6</accession>
<proteinExistence type="inferred from homology"/>
<dbReference type="CDD" id="cd06171">
    <property type="entry name" value="Sigma70_r4"/>
    <property type="match status" value="1"/>
</dbReference>
<dbReference type="InterPro" id="IPR007627">
    <property type="entry name" value="RNA_pol_sigma70_r2"/>
</dbReference>
<evidence type="ECO:0000256" key="2">
    <source>
        <dbReference type="ARBA" id="ARBA00023015"/>
    </source>
</evidence>
<dbReference type="EMBL" id="JBHTCO010000002">
    <property type="protein sequence ID" value="MFC7391804.1"/>
    <property type="molecule type" value="Genomic_DNA"/>
</dbReference>
<evidence type="ECO:0000259" key="7">
    <source>
        <dbReference type="Pfam" id="PF04545"/>
    </source>
</evidence>
<dbReference type="NCBIfam" id="TIGR02937">
    <property type="entry name" value="sigma70-ECF"/>
    <property type="match status" value="1"/>
</dbReference>
<dbReference type="InterPro" id="IPR039425">
    <property type="entry name" value="RNA_pol_sigma-70-like"/>
</dbReference>
<feature type="domain" description="RNA polymerase sigma-70 region 4" evidence="7">
    <location>
        <begin position="125"/>
        <end position="174"/>
    </location>
</feature>
<dbReference type="Pfam" id="PF04542">
    <property type="entry name" value="Sigma70_r2"/>
    <property type="match status" value="1"/>
</dbReference>
<evidence type="ECO:0000256" key="4">
    <source>
        <dbReference type="ARBA" id="ARBA00023125"/>
    </source>
</evidence>
<keyword evidence="5" id="KW-0804">Transcription</keyword>
<feature type="domain" description="RNA polymerase sigma-70 region 2" evidence="6">
    <location>
        <begin position="24"/>
        <end position="92"/>
    </location>
</feature>
<keyword evidence="4" id="KW-0238">DNA-binding</keyword>
<protein>
    <submittedName>
        <fullName evidence="8">RNA polymerase sigma factor</fullName>
    </submittedName>
</protein>
<dbReference type="PANTHER" id="PTHR43133:SF62">
    <property type="entry name" value="RNA POLYMERASE SIGMA FACTOR SIGZ"/>
    <property type="match status" value="1"/>
</dbReference>
<dbReference type="Gene3D" id="1.10.1740.10">
    <property type="match status" value="1"/>
</dbReference>